<feature type="compositionally biased region" description="Polar residues" evidence="2">
    <location>
        <begin position="177"/>
        <end position="186"/>
    </location>
</feature>
<sequence length="899" mass="104938">MPIKREATSDSLLANGPRSEYVKRYQEYPLQRTKSIRPSNELMKGQGEVESVTVFRRDFPEHPLAKLERPLPREGNLRPEGQHDFTSSYQNEYPERSGERRMPYKPEAQREALATFDAQPSYRDDYREWDLPKKHQIEKESWRPPQQPFEGQTTIMTDYVEHQVSPRVDHKPNLRTVQSNVPFSDSTDYKDTYREHPLPAKTQREREKWVKPSVPLDSTTVHQRDYIGAYAPKQKSLRPDNGPQRSDIPLEGDTTHSLAYKPHEISKRYKHEPEKYTRPDGFMDLNTTNSTQFKEHPLQRQSQVKPESSHLLRGSGEMAKETNYGKDFQEHPINRTEPIKPKNDYQAPTVPMESLTEYQADFYGRQLGPRENFKPKDGPMLSDVPFNDRTDYRDTFVEHKITQRQQKAKEEYKGPIAPLDSRTTARDSYLGLYQSKRESFKPTQTLVKSDAPFDDSTTNYRDFQPHEVHRREMYRPSQYEKPIGEIDLRTSHNTHYVEHALEKQKKIEKPGSSHLIGGTGEMNTKTNYQGDFFERPIDKRKSMKPENEYQPPAFPMLSETTHRADFFERPLGPRESYKPREEPINSDIPLDDRTGYRDDYVQYKITPREKRAREIHQAPTMPLDDRTTVMDSYRGAVQPKRESFRPDGNLQLPDGPFDGKTITNSDYREHKLPDRYRHKADSYIKPDGQMDLNTTHSIHFQEHALSKNTINRPGSSGLLKGFGDMKKESNYQKDYREHQASKREPIKPKNDYVPSSAPMESTTTNQSTYFDLGLVPRVNFKPISDYVIPNIPLDDRTDYRDTFTEHQISPRLQRAKEEYKPTTAPLDSRTITNTSYVGAYQPKRESFRPDQTYVKPNTAIENNTTTGSAYKQWPTSERFKHKQEPYVRPEGAMEMTTTN</sequence>
<feature type="compositionally biased region" description="Basic and acidic residues" evidence="2">
    <location>
        <begin position="187"/>
        <end position="210"/>
    </location>
</feature>
<feature type="region of interest" description="Disordered" evidence="2">
    <location>
        <begin position="733"/>
        <end position="764"/>
    </location>
</feature>
<feature type="region of interest" description="Disordered" evidence="2">
    <location>
        <begin position="294"/>
        <end position="317"/>
    </location>
</feature>
<name>A0AAD8B7F7_BIOPF</name>
<dbReference type="EMBL" id="JASAOG010000126">
    <property type="protein sequence ID" value="KAK0049465.1"/>
    <property type="molecule type" value="Genomic_DNA"/>
</dbReference>
<feature type="compositionally biased region" description="Basic and acidic residues" evidence="2">
    <location>
        <begin position="58"/>
        <end position="83"/>
    </location>
</feature>
<dbReference type="GO" id="GO:0036126">
    <property type="term" value="C:sperm flagellum"/>
    <property type="evidence" value="ECO:0007669"/>
    <property type="project" value="TreeGrafter"/>
</dbReference>
<evidence type="ECO:0000256" key="2">
    <source>
        <dbReference type="SAM" id="MobiDB-lite"/>
    </source>
</evidence>
<dbReference type="GO" id="GO:0008017">
    <property type="term" value="F:microtubule binding"/>
    <property type="evidence" value="ECO:0007669"/>
    <property type="project" value="InterPro"/>
</dbReference>
<reference evidence="3" key="1">
    <citation type="journal article" date="2023" name="PLoS Negl. Trop. Dis.">
        <title>A genome sequence for Biomphalaria pfeifferi, the major vector snail for the human-infecting parasite Schistosoma mansoni.</title>
        <authorList>
            <person name="Bu L."/>
            <person name="Lu L."/>
            <person name="Laidemitt M.R."/>
            <person name="Zhang S.M."/>
            <person name="Mutuku M."/>
            <person name="Mkoji G."/>
            <person name="Steinauer M."/>
            <person name="Loker E.S."/>
        </authorList>
    </citation>
    <scope>NUCLEOTIDE SEQUENCE</scope>
    <source>
        <strain evidence="3">KasaAsao</strain>
    </source>
</reference>
<feature type="non-terminal residue" evidence="3">
    <location>
        <position position="1"/>
    </location>
</feature>
<feature type="region of interest" description="Disordered" evidence="2">
    <location>
        <begin position="177"/>
        <end position="210"/>
    </location>
</feature>
<reference evidence="3" key="2">
    <citation type="submission" date="2023-04" db="EMBL/GenBank/DDBJ databases">
        <authorList>
            <person name="Bu L."/>
            <person name="Lu L."/>
            <person name="Laidemitt M.R."/>
            <person name="Zhang S.M."/>
            <person name="Mutuku M."/>
            <person name="Mkoji G."/>
            <person name="Steinauer M."/>
            <person name="Loker E.S."/>
        </authorList>
    </citation>
    <scope>NUCLEOTIDE SEQUENCE</scope>
    <source>
        <strain evidence="3">KasaAsao</strain>
        <tissue evidence="3">Whole Snail</tissue>
    </source>
</reference>
<proteinExistence type="inferred from homology"/>
<dbReference type="AlphaFoldDB" id="A0AAD8B7F7"/>
<gene>
    <name evidence="3" type="ORF">Bpfe_021177</name>
</gene>
<comment type="caution">
    <text evidence="3">The sequence shown here is derived from an EMBL/GenBank/DDBJ whole genome shotgun (WGS) entry which is preliminary data.</text>
</comment>
<accession>A0AAD8B7F7</accession>
<feature type="region of interest" description="Disordered" evidence="2">
    <location>
        <begin position="58"/>
        <end position="121"/>
    </location>
</feature>
<comment type="similarity">
    <text evidence="1">Belongs to the FAM154 family.</text>
</comment>
<feature type="region of interest" description="Disordered" evidence="2">
    <location>
        <begin position="230"/>
        <end position="254"/>
    </location>
</feature>
<dbReference type="InterPro" id="IPR033336">
    <property type="entry name" value="SAXO1/2"/>
</dbReference>
<dbReference type="GO" id="GO:0005814">
    <property type="term" value="C:centriole"/>
    <property type="evidence" value="ECO:0007669"/>
    <property type="project" value="TreeGrafter"/>
</dbReference>
<protein>
    <submittedName>
        <fullName evidence="3">Protein FAM154A</fullName>
    </submittedName>
</protein>
<organism evidence="3 4">
    <name type="scientific">Biomphalaria pfeifferi</name>
    <name type="common">Bloodfluke planorb</name>
    <name type="synonym">Freshwater snail</name>
    <dbReference type="NCBI Taxonomy" id="112525"/>
    <lineage>
        <taxon>Eukaryota</taxon>
        <taxon>Metazoa</taxon>
        <taxon>Spiralia</taxon>
        <taxon>Lophotrochozoa</taxon>
        <taxon>Mollusca</taxon>
        <taxon>Gastropoda</taxon>
        <taxon>Heterobranchia</taxon>
        <taxon>Euthyneura</taxon>
        <taxon>Panpulmonata</taxon>
        <taxon>Hygrophila</taxon>
        <taxon>Lymnaeoidea</taxon>
        <taxon>Planorbidae</taxon>
        <taxon>Biomphalaria</taxon>
    </lineage>
</organism>
<feature type="compositionally biased region" description="Basic and acidic residues" evidence="2">
    <location>
        <begin position="570"/>
        <end position="583"/>
    </location>
</feature>
<feature type="region of interest" description="Disordered" evidence="2">
    <location>
        <begin position="24"/>
        <end position="44"/>
    </location>
</feature>
<dbReference type="PANTHER" id="PTHR31516">
    <property type="entry name" value="STABILIZER OF AXONEMAL MICROTUBULES 2"/>
    <property type="match status" value="1"/>
</dbReference>
<dbReference type="PANTHER" id="PTHR31516:SF17">
    <property type="entry name" value="STABILIZER OF AXONEMAL MICROTUBULES 2"/>
    <property type="match status" value="1"/>
</dbReference>
<dbReference type="Pfam" id="PF05217">
    <property type="entry name" value="SAXO1-2"/>
    <property type="match status" value="2"/>
</dbReference>
<feature type="compositionally biased region" description="Basic and acidic residues" evidence="2">
    <location>
        <begin position="733"/>
        <end position="750"/>
    </location>
</feature>
<evidence type="ECO:0000313" key="4">
    <source>
        <dbReference type="Proteomes" id="UP001233172"/>
    </source>
</evidence>
<dbReference type="GO" id="GO:0005879">
    <property type="term" value="C:axonemal microtubule"/>
    <property type="evidence" value="ECO:0007669"/>
    <property type="project" value="TreeGrafter"/>
</dbReference>
<feature type="region of interest" description="Disordered" evidence="2">
    <location>
        <begin position="639"/>
        <end position="665"/>
    </location>
</feature>
<evidence type="ECO:0000313" key="3">
    <source>
        <dbReference type="EMBL" id="KAK0049465.1"/>
    </source>
</evidence>
<feature type="region of interest" description="Disordered" evidence="2">
    <location>
        <begin position="505"/>
        <end position="527"/>
    </location>
</feature>
<feature type="compositionally biased region" description="Basic and acidic residues" evidence="2">
    <location>
        <begin position="93"/>
        <end position="110"/>
    </location>
</feature>
<feature type="region of interest" description="Disordered" evidence="2">
    <location>
        <begin position="570"/>
        <end position="593"/>
    </location>
</feature>
<keyword evidence="4" id="KW-1185">Reference proteome</keyword>
<dbReference type="Proteomes" id="UP001233172">
    <property type="component" value="Unassembled WGS sequence"/>
</dbReference>
<evidence type="ECO:0000256" key="1">
    <source>
        <dbReference type="ARBA" id="ARBA00008738"/>
    </source>
</evidence>
<dbReference type="GO" id="GO:0036064">
    <property type="term" value="C:ciliary basal body"/>
    <property type="evidence" value="ECO:0007669"/>
    <property type="project" value="TreeGrafter"/>
</dbReference>